<accession>A0A0E9P548</accession>
<protein>
    <submittedName>
        <fullName evidence="1">Uncharacterized protein</fullName>
    </submittedName>
</protein>
<organism evidence="1">
    <name type="scientific">Anguilla anguilla</name>
    <name type="common">European freshwater eel</name>
    <name type="synonym">Muraena anguilla</name>
    <dbReference type="NCBI Taxonomy" id="7936"/>
    <lineage>
        <taxon>Eukaryota</taxon>
        <taxon>Metazoa</taxon>
        <taxon>Chordata</taxon>
        <taxon>Craniata</taxon>
        <taxon>Vertebrata</taxon>
        <taxon>Euteleostomi</taxon>
        <taxon>Actinopterygii</taxon>
        <taxon>Neopterygii</taxon>
        <taxon>Teleostei</taxon>
        <taxon>Anguilliformes</taxon>
        <taxon>Anguillidae</taxon>
        <taxon>Anguilla</taxon>
    </lineage>
</organism>
<sequence>MICLLVWLGVMMHVGA</sequence>
<reference evidence="1" key="2">
    <citation type="journal article" date="2015" name="Fish Shellfish Immunol.">
        <title>Early steps in the European eel (Anguilla anguilla)-Vibrio vulnificus interaction in the gills: Role of the RtxA13 toxin.</title>
        <authorList>
            <person name="Callol A."/>
            <person name="Pajuelo D."/>
            <person name="Ebbesson L."/>
            <person name="Teles M."/>
            <person name="MacKenzie S."/>
            <person name="Amaro C."/>
        </authorList>
    </citation>
    <scope>NUCLEOTIDE SEQUENCE</scope>
</reference>
<name>A0A0E9P548_ANGAN</name>
<proteinExistence type="predicted"/>
<evidence type="ECO:0000313" key="1">
    <source>
        <dbReference type="EMBL" id="JAG99413.1"/>
    </source>
</evidence>
<dbReference type="EMBL" id="GBXM01109163">
    <property type="protein sequence ID" value="JAG99413.1"/>
    <property type="molecule type" value="Transcribed_RNA"/>
</dbReference>
<reference evidence="1" key="1">
    <citation type="submission" date="2014-11" db="EMBL/GenBank/DDBJ databases">
        <authorList>
            <person name="Amaro Gonzalez C."/>
        </authorList>
    </citation>
    <scope>NUCLEOTIDE SEQUENCE</scope>
</reference>
<dbReference type="AlphaFoldDB" id="A0A0E9P548"/>